<proteinExistence type="inferred from homology"/>
<evidence type="ECO:0000313" key="4">
    <source>
        <dbReference type="EMBL" id="KAB0583376.1"/>
    </source>
</evidence>
<keyword evidence="4" id="KW-0121">Carboxypeptidase</keyword>
<comment type="similarity">
    <text evidence="1">Belongs to the peptidase S13 family.</text>
</comment>
<keyword evidence="5" id="KW-1185">Reference proteome</keyword>
<dbReference type="GO" id="GO:0000270">
    <property type="term" value="P:peptidoglycan metabolic process"/>
    <property type="evidence" value="ECO:0007669"/>
    <property type="project" value="TreeGrafter"/>
</dbReference>
<keyword evidence="4" id="KW-0645">Protease</keyword>
<keyword evidence="3" id="KW-0732">Signal</keyword>
<name>A0A643FDH0_IDEDE</name>
<gene>
    <name evidence="4" type="primary">dacB</name>
    <name evidence="4" type="ORF">F7Q92_07740</name>
</gene>
<dbReference type="EC" id="3.4.16.4" evidence="4"/>
<evidence type="ECO:0000313" key="5">
    <source>
        <dbReference type="Proteomes" id="UP000430120"/>
    </source>
</evidence>
<dbReference type="AlphaFoldDB" id="A0A643FDH0"/>
<dbReference type="NCBIfam" id="TIGR00666">
    <property type="entry name" value="PBP4"/>
    <property type="match status" value="1"/>
</dbReference>
<accession>A0A643FDH0</accession>
<dbReference type="InterPro" id="IPR000667">
    <property type="entry name" value="Peptidase_S13"/>
</dbReference>
<evidence type="ECO:0000256" key="3">
    <source>
        <dbReference type="SAM" id="SignalP"/>
    </source>
</evidence>
<dbReference type="PRINTS" id="PR00922">
    <property type="entry name" value="DADACBPTASE3"/>
</dbReference>
<dbReference type="PANTHER" id="PTHR30023:SF0">
    <property type="entry name" value="PENICILLIN-SENSITIVE CARBOXYPEPTIDASE A"/>
    <property type="match status" value="1"/>
</dbReference>
<dbReference type="GO" id="GO:0006508">
    <property type="term" value="P:proteolysis"/>
    <property type="evidence" value="ECO:0007669"/>
    <property type="project" value="InterPro"/>
</dbReference>
<protein>
    <submittedName>
        <fullName evidence="4">D-alanyl-D-alanine carboxypeptidase/D-alanyl-D-alanine-endopeptidase</fullName>
        <ecNumber evidence="4">3.4.16.4</ecNumber>
    </submittedName>
</protein>
<keyword evidence="2 4" id="KW-0378">Hydrolase</keyword>
<dbReference type="Gene3D" id="3.40.710.10">
    <property type="entry name" value="DD-peptidase/beta-lactamase superfamily"/>
    <property type="match status" value="2"/>
</dbReference>
<dbReference type="InterPro" id="IPR012338">
    <property type="entry name" value="Beta-lactam/transpept-like"/>
</dbReference>
<dbReference type="EMBL" id="VZPB01000014">
    <property type="protein sequence ID" value="KAB0583376.1"/>
    <property type="molecule type" value="Genomic_DNA"/>
</dbReference>
<dbReference type="Gene3D" id="3.50.80.20">
    <property type="entry name" value="D-Ala-D-Ala carboxypeptidase C, peptidase S13"/>
    <property type="match status" value="1"/>
</dbReference>
<dbReference type="OrthoDB" id="9802627at2"/>
<dbReference type="Pfam" id="PF02113">
    <property type="entry name" value="Peptidase_S13"/>
    <property type="match status" value="1"/>
</dbReference>
<feature type="chain" id="PRO_5024848658" evidence="3">
    <location>
        <begin position="29"/>
        <end position="482"/>
    </location>
</feature>
<sequence length="482" mass="52225">MRGTPCPPRRVLRLSVLCLTLLAPLAQAAPALPPAVQTALRRAQVPAEALSVVVQEVGSERPLWSLAPDTPRNPASVFKLLTTYAALDQLGPAWTWQTPVYLSGPVRDGVLDGSVLLRGSGDPSLVLERVWLLLRHLQQRGVHRIRGDIVLDRSAWQLPPSTPADFDGEPSKPYNVQPDVLLLNFKTLTLHFSPQPDLGVARVSAEPLLAGVSLPETVPLSPRPCGDWRTALQPDWSDPTRIRLQGSLGADCGEKDWPVAYADPAHYNARLIAQLWQEMGGQLDGQVREGTVPAQADPTWQESSPPLAEVVRDINKFSNNLMAEQLFLTLGMLEYADPDRPATPDDARAALHDWLVRHLGPEAAAQVVVDKGSGLSRETRITASQLATLLLQAWRSPVMPELMSSLPVSGVDGTLKRSTATGGRAHLKTGSLRDVAAQAGYVLSRSGRRYVLVALVNDAQAGRARPALEALTQWVMDDAPAP</sequence>
<evidence type="ECO:0000256" key="2">
    <source>
        <dbReference type="ARBA" id="ARBA00022801"/>
    </source>
</evidence>
<dbReference type="SUPFAM" id="SSF56601">
    <property type="entry name" value="beta-lactamase/transpeptidase-like"/>
    <property type="match status" value="1"/>
</dbReference>
<dbReference type="PANTHER" id="PTHR30023">
    <property type="entry name" value="D-ALANYL-D-ALANINE CARBOXYPEPTIDASE"/>
    <property type="match status" value="1"/>
</dbReference>
<feature type="signal peptide" evidence="3">
    <location>
        <begin position="1"/>
        <end position="28"/>
    </location>
</feature>
<organism evidence="4 5">
    <name type="scientific">Ideonella dechloratans</name>
    <dbReference type="NCBI Taxonomy" id="36863"/>
    <lineage>
        <taxon>Bacteria</taxon>
        <taxon>Pseudomonadati</taxon>
        <taxon>Pseudomonadota</taxon>
        <taxon>Betaproteobacteria</taxon>
        <taxon>Burkholderiales</taxon>
        <taxon>Sphaerotilaceae</taxon>
        <taxon>Ideonella</taxon>
    </lineage>
</organism>
<dbReference type="Proteomes" id="UP000430120">
    <property type="component" value="Unassembled WGS sequence"/>
</dbReference>
<comment type="caution">
    <text evidence="4">The sequence shown here is derived from an EMBL/GenBank/DDBJ whole genome shotgun (WGS) entry which is preliminary data.</text>
</comment>
<reference evidence="4 5" key="1">
    <citation type="submission" date="2019-09" db="EMBL/GenBank/DDBJ databases">
        <title>Draft genome sequences of 48 bacterial type strains from the CCUG.</title>
        <authorList>
            <person name="Tunovic T."/>
            <person name="Pineiro-Iglesias B."/>
            <person name="Unosson C."/>
            <person name="Inganas E."/>
            <person name="Ohlen M."/>
            <person name="Cardew S."/>
            <person name="Jensie-Markopoulos S."/>
            <person name="Salva-Serra F."/>
            <person name="Jaen-Luchoro D."/>
            <person name="Karlsson R."/>
            <person name="Svensson-Stadler L."/>
            <person name="Chun J."/>
            <person name="Moore E."/>
        </authorList>
    </citation>
    <scope>NUCLEOTIDE SEQUENCE [LARGE SCALE GENOMIC DNA]</scope>
    <source>
        <strain evidence="4 5">CCUG 30977</strain>
    </source>
</reference>
<dbReference type="GO" id="GO:0009002">
    <property type="term" value="F:serine-type D-Ala-D-Ala carboxypeptidase activity"/>
    <property type="evidence" value="ECO:0007669"/>
    <property type="project" value="UniProtKB-EC"/>
</dbReference>
<evidence type="ECO:0000256" key="1">
    <source>
        <dbReference type="ARBA" id="ARBA00006096"/>
    </source>
</evidence>